<dbReference type="AlphaFoldDB" id="A0A1A3TZT4"/>
<dbReference type="Proteomes" id="UP000093759">
    <property type="component" value="Unassembled WGS sequence"/>
</dbReference>
<accession>A0A1A3TZT4</accession>
<dbReference type="Gene3D" id="3.30.110.190">
    <property type="match status" value="1"/>
</dbReference>
<name>A0A1A3TZT4_MYCSD</name>
<evidence type="ECO:0000313" key="3">
    <source>
        <dbReference type="Proteomes" id="UP000093759"/>
    </source>
</evidence>
<organism evidence="2 3">
    <name type="scientific">Mycolicibacter sinensis (strain JDM601)</name>
    <name type="common">Mycobacterium sinense</name>
    <dbReference type="NCBI Taxonomy" id="875328"/>
    <lineage>
        <taxon>Bacteria</taxon>
        <taxon>Bacillati</taxon>
        <taxon>Actinomycetota</taxon>
        <taxon>Actinomycetes</taxon>
        <taxon>Mycobacteriales</taxon>
        <taxon>Mycobacteriaceae</taxon>
        <taxon>Mycolicibacter</taxon>
    </lineage>
</organism>
<reference evidence="3" key="1">
    <citation type="submission" date="2016-06" db="EMBL/GenBank/DDBJ databases">
        <authorList>
            <person name="Sutton G."/>
            <person name="Brinkac L."/>
            <person name="Sanka R."/>
            <person name="Adams M."/>
            <person name="Lau E."/>
            <person name="Garcia-Basteiro A."/>
            <person name="Lopez-Varela E."/>
            <person name="Palencia S."/>
        </authorList>
    </citation>
    <scope>NUCLEOTIDE SEQUENCE [LARGE SCALE GENOMIC DNA]</scope>
    <source>
        <strain evidence="3">1274684.2</strain>
    </source>
</reference>
<proteinExistence type="predicted"/>
<evidence type="ECO:0000313" key="2">
    <source>
        <dbReference type="EMBL" id="OBK88131.1"/>
    </source>
</evidence>
<dbReference type="EMBL" id="LZMF01000063">
    <property type="protein sequence ID" value="OBK88131.1"/>
    <property type="molecule type" value="Genomic_DNA"/>
</dbReference>
<feature type="compositionally biased region" description="Low complexity" evidence="1">
    <location>
        <begin position="20"/>
        <end position="29"/>
    </location>
</feature>
<protein>
    <recommendedName>
        <fullName evidence="4">DUF4393 domain-containing protein</fullName>
    </recommendedName>
</protein>
<feature type="region of interest" description="Disordered" evidence="1">
    <location>
        <begin position="1"/>
        <end position="29"/>
    </location>
</feature>
<dbReference type="RefSeq" id="WP_065024442.1">
    <property type="nucleotide sequence ID" value="NZ_LZMF01000063.1"/>
</dbReference>
<dbReference type="InterPro" id="IPR025506">
    <property type="entry name" value="Abi_alpha"/>
</dbReference>
<dbReference type="Pfam" id="PF14337">
    <property type="entry name" value="Abi_alpha"/>
    <property type="match status" value="1"/>
</dbReference>
<evidence type="ECO:0000256" key="1">
    <source>
        <dbReference type="SAM" id="MobiDB-lite"/>
    </source>
</evidence>
<sequence>MAGERQSPRDTQQSDSVLGRAARAASEAARIATSPVDAVGVARLAAGSVVRAAGAAAKVAVDTAEQLGAADSLSVTFTAASSRDKRTLRERGDGLLNRPWEATRKPQSRHPAFDRILDELISDEARILRFLAVGGAQPSIDIRTNTPFGVGSQRLAAGISFIADMAGCAWPGRSHEYLGNLDRLGLIRFSAEPVNDFRRYYLLDAHPDAVAAMQNAKRTIGVHRSIYLSVFGEKFCAECFTTTGYDAGGWATYDPGDVYWGKGPR</sequence>
<comment type="caution">
    <text evidence="2">The sequence shown here is derived from an EMBL/GenBank/DDBJ whole genome shotgun (WGS) entry which is preliminary data.</text>
</comment>
<gene>
    <name evidence="2" type="ORF">A5648_02130</name>
</gene>
<evidence type="ECO:0008006" key="4">
    <source>
        <dbReference type="Google" id="ProtNLM"/>
    </source>
</evidence>